<feature type="compositionally biased region" description="Low complexity" evidence="1">
    <location>
        <begin position="58"/>
        <end position="79"/>
    </location>
</feature>
<evidence type="ECO:0000256" key="1">
    <source>
        <dbReference type="SAM" id="MobiDB-lite"/>
    </source>
</evidence>
<dbReference type="Gene3D" id="6.10.250.1050">
    <property type="match status" value="1"/>
</dbReference>
<dbReference type="GeneID" id="70240949"/>
<feature type="region of interest" description="Disordered" evidence="1">
    <location>
        <begin position="104"/>
        <end position="258"/>
    </location>
</feature>
<protein>
    <recommendedName>
        <fullName evidence="4">Glc8 protein</fullName>
    </recommendedName>
</protein>
<keyword evidence="3" id="KW-1185">Reference proteome</keyword>
<feature type="compositionally biased region" description="Basic and acidic residues" evidence="1">
    <location>
        <begin position="193"/>
        <end position="202"/>
    </location>
</feature>
<sequence length="258" mass="29035">MTASNSHSPEEAPKRPKGILKNSPQLSTSPEKPALSPPLPADSADNKEITLQNTLQNAGRRSSSTRRASAGRRLSGIASGEHDDDRAPHLKWDEANLYLAEQEKTAKMKIDEPKTPWAPSYDPAQDDDDRDQMEVEAQDRTLDAHDLVVDELDKAKEGPRQKKSERDNEIPDLELGEPEEYFLHNQSGAAESGESRITRERSLSQNSNKSDKHVVVNNEEGGHGEQLMTTGEAQEKHRQFEERRKRHYEMKNIKDLLA</sequence>
<dbReference type="PANTHER" id="PTHR12398:SF20">
    <property type="entry name" value="PROTEIN PHOSPHATASE 1 REGULATORY INHIBITOR SUBUNIT 2"/>
    <property type="match status" value="1"/>
</dbReference>
<reference evidence="2" key="1">
    <citation type="submission" date="2021-12" db="EMBL/GenBank/DDBJ databases">
        <title>Convergent genome expansion in fungi linked to evolution of root-endophyte symbiosis.</title>
        <authorList>
            <consortium name="DOE Joint Genome Institute"/>
            <person name="Ke Y.-H."/>
            <person name="Bonito G."/>
            <person name="Liao H.-L."/>
            <person name="Looney B."/>
            <person name="Rojas-Flechas A."/>
            <person name="Nash J."/>
            <person name="Hameed K."/>
            <person name="Schadt C."/>
            <person name="Martin F."/>
            <person name="Crous P.W."/>
            <person name="Miettinen O."/>
            <person name="Magnuson J.K."/>
            <person name="Labbe J."/>
            <person name="Jacobson D."/>
            <person name="Doktycz M.J."/>
            <person name="Veneault-Fourrey C."/>
            <person name="Kuo A."/>
            <person name="Mondo S."/>
            <person name="Calhoun S."/>
            <person name="Riley R."/>
            <person name="Ohm R."/>
            <person name="LaButti K."/>
            <person name="Andreopoulos B."/>
            <person name="Pangilinan J."/>
            <person name="Nolan M."/>
            <person name="Tritt A."/>
            <person name="Clum A."/>
            <person name="Lipzen A."/>
            <person name="Daum C."/>
            <person name="Barry K."/>
            <person name="Grigoriev I.V."/>
            <person name="Vilgalys R."/>
        </authorList>
    </citation>
    <scope>NUCLEOTIDE SEQUENCE</scope>
    <source>
        <strain evidence="2">PMI_201</strain>
    </source>
</reference>
<dbReference type="GO" id="GO:0009966">
    <property type="term" value="P:regulation of signal transduction"/>
    <property type="evidence" value="ECO:0007669"/>
    <property type="project" value="InterPro"/>
</dbReference>
<feature type="compositionally biased region" description="Basic and acidic residues" evidence="1">
    <location>
        <begin position="233"/>
        <end position="258"/>
    </location>
</feature>
<feature type="compositionally biased region" description="Basic and acidic residues" evidence="1">
    <location>
        <begin position="80"/>
        <end position="90"/>
    </location>
</feature>
<dbReference type="PANTHER" id="PTHR12398">
    <property type="entry name" value="PROTEIN PHOSPHATASE INHIBITOR"/>
    <property type="match status" value="1"/>
</dbReference>
<proteinExistence type="predicted"/>
<dbReference type="EMBL" id="JAJTJA010000003">
    <property type="protein sequence ID" value="KAH8702184.1"/>
    <property type="molecule type" value="Genomic_DNA"/>
</dbReference>
<feature type="compositionally biased region" description="Acidic residues" evidence="1">
    <location>
        <begin position="124"/>
        <end position="136"/>
    </location>
</feature>
<feature type="compositionally biased region" description="Basic and acidic residues" evidence="1">
    <location>
        <begin position="104"/>
        <end position="114"/>
    </location>
</feature>
<gene>
    <name evidence="2" type="ORF">BGW36DRAFT_289424</name>
</gene>
<dbReference type="AlphaFoldDB" id="A0AAD4Q1E1"/>
<dbReference type="RefSeq" id="XP_046075560.1">
    <property type="nucleotide sequence ID" value="XM_046210662.1"/>
</dbReference>
<accession>A0AAD4Q1E1</accession>
<evidence type="ECO:0000313" key="3">
    <source>
        <dbReference type="Proteomes" id="UP001201262"/>
    </source>
</evidence>
<feature type="region of interest" description="Disordered" evidence="1">
    <location>
        <begin position="1"/>
        <end position="90"/>
    </location>
</feature>
<dbReference type="GO" id="GO:0004864">
    <property type="term" value="F:protein phosphatase inhibitor activity"/>
    <property type="evidence" value="ECO:0007669"/>
    <property type="project" value="InterPro"/>
</dbReference>
<evidence type="ECO:0008006" key="4">
    <source>
        <dbReference type="Google" id="ProtNLM"/>
    </source>
</evidence>
<comment type="caution">
    <text evidence="2">The sequence shown here is derived from an EMBL/GenBank/DDBJ whole genome shotgun (WGS) entry which is preliminary data.</text>
</comment>
<name>A0AAD4Q1E1_9EURO</name>
<evidence type="ECO:0000313" key="2">
    <source>
        <dbReference type="EMBL" id="KAH8702184.1"/>
    </source>
</evidence>
<dbReference type="Pfam" id="PF04979">
    <property type="entry name" value="IPP-2"/>
    <property type="match status" value="1"/>
</dbReference>
<dbReference type="InterPro" id="IPR007062">
    <property type="entry name" value="PPI-2"/>
</dbReference>
<dbReference type="Proteomes" id="UP001201262">
    <property type="component" value="Unassembled WGS sequence"/>
</dbReference>
<feature type="compositionally biased region" description="Basic and acidic residues" evidence="1">
    <location>
        <begin position="137"/>
        <end position="169"/>
    </location>
</feature>
<organism evidence="2 3">
    <name type="scientific">Talaromyces proteolyticus</name>
    <dbReference type="NCBI Taxonomy" id="1131652"/>
    <lineage>
        <taxon>Eukaryota</taxon>
        <taxon>Fungi</taxon>
        <taxon>Dikarya</taxon>
        <taxon>Ascomycota</taxon>
        <taxon>Pezizomycotina</taxon>
        <taxon>Eurotiomycetes</taxon>
        <taxon>Eurotiomycetidae</taxon>
        <taxon>Eurotiales</taxon>
        <taxon>Trichocomaceae</taxon>
        <taxon>Talaromyces</taxon>
        <taxon>Talaromyces sect. Bacilispori</taxon>
    </lineage>
</organism>
<feature type="compositionally biased region" description="Acidic residues" evidence="1">
    <location>
        <begin position="170"/>
        <end position="180"/>
    </location>
</feature>